<keyword evidence="2" id="KW-1185">Reference proteome</keyword>
<organism evidence="1 2">
    <name type="scientific">Eumeta variegata</name>
    <name type="common">Bagworm moth</name>
    <name type="synonym">Eumeta japonica</name>
    <dbReference type="NCBI Taxonomy" id="151549"/>
    <lineage>
        <taxon>Eukaryota</taxon>
        <taxon>Metazoa</taxon>
        <taxon>Ecdysozoa</taxon>
        <taxon>Arthropoda</taxon>
        <taxon>Hexapoda</taxon>
        <taxon>Insecta</taxon>
        <taxon>Pterygota</taxon>
        <taxon>Neoptera</taxon>
        <taxon>Endopterygota</taxon>
        <taxon>Lepidoptera</taxon>
        <taxon>Glossata</taxon>
        <taxon>Ditrysia</taxon>
        <taxon>Tineoidea</taxon>
        <taxon>Psychidae</taxon>
        <taxon>Oiketicinae</taxon>
        <taxon>Eumeta</taxon>
    </lineage>
</organism>
<dbReference type="Proteomes" id="UP000299102">
    <property type="component" value="Unassembled WGS sequence"/>
</dbReference>
<accession>A0A4C1WXH3</accession>
<dbReference type="AlphaFoldDB" id="A0A4C1WXH3"/>
<name>A0A4C1WXH3_EUMVA</name>
<evidence type="ECO:0000313" key="1">
    <source>
        <dbReference type="EMBL" id="GBP55362.1"/>
    </source>
</evidence>
<evidence type="ECO:0000313" key="2">
    <source>
        <dbReference type="Proteomes" id="UP000299102"/>
    </source>
</evidence>
<proteinExistence type="predicted"/>
<reference evidence="1 2" key="1">
    <citation type="journal article" date="2019" name="Commun. Biol.">
        <title>The bagworm genome reveals a unique fibroin gene that provides high tensile strength.</title>
        <authorList>
            <person name="Kono N."/>
            <person name="Nakamura H."/>
            <person name="Ohtoshi R."/>
            <person name="Tomita M."/>
            <person name="Numata K."/>
            <person name="Arakawa K."/>
        </authorList>
    </citation>
    <scope>NUCLEOTIDE SEQUENCE [LARGE SCALE GENOMIC DNA]</scope>
</reference>
<gene>
    <name evidence="1" type="ORF">EVAR_31882_1</name>
</gene>
<protein>
    <submittedName>
        <fullName evidence="1">Uncharacterized protein</fullName>
    </submittedName>
</protein>
<dbReference type="EMBL" id="BGZK01000666">
    <property type="protein sequence ID" value="GBP55362.1"/>
    <property type="molecule type" value="Genomic_DNA"/>
</dbReference>
<sequence>MMFPLKFASPGEASDADGRIMVDAEKKLNRSRKEIARQGHFVFDERHREQLNVLVEKKKSYATPILIFPT</sequence>
<comment type="caution">
    <text evidence="1">The sequence shown here is derived from an EMBL/GenBank/DDBJ whole genome shotgun (WGS) entry which is preliminary data.</text>
</comment>